<evidence type="ECO:0000259" key="2">
    <source>
        <dbReference type="Pfam" id="PF04092"/>
    </source>
</evidence>
<dbReference type="PRINTS" id="PR01801">
    <property type="entry name" value="SURFCEANTIGN"/>
</dbReference>
<dbReference type="AlphaFoldDB" id="A0A2A9MBB0"/>
<feature type="signal peptide" evidence="1">
    <location>
        <begin position="1"/>
        <end position="27"/>
    </location>
</feature>
<sequence length="349" mass="36032">MPLSVGGLVCIFLSAASLSWDHSGCLAQGTKVDATCTGAEGVVNCVCGRETAASESPSTATLSPQLNTIKVTCGSGWSFVPSNVNEVCTGPADQKTLQACEGSKREAKAGAASPILEFITSTPTPSPAVQWTKADNQPSSLSFPPSNFPFTDKDFFVGCKNDSQFCVVPVKVSARKSVLSDNVLVCAYGADSNEDVPAVTLNSSSNSVTVVCGSDGEMTPSRESGSAYYCKDSAADGECTELASLSEILPGFSKDWWTASADYEGGARLVIPKTGFPAESKTIVLGCMAKKPSASDIEKKAEDASSIQARPVCKVKVTLSAQTSGSPSTRFSVAMAASVGAFFGLVALS</sequence>
<keyword evidence="1" id="KW-0732">Signal</keyword>
<dbReference type="InterPro" id="IPR007226">
    <property type="entry name" value="SRS_dom"/>
</dbReference>
<dbReference type="InterPro" id="IPR036755">
    <property type="entry name" value="SRS_dom_sf"/>
</dbReference>
<dbReference type="KEGG" id="bbes:BESB_061520"/>
<dbReference type="Pfam" id="PF04092">
    <property type="entry name" value="SAG"/>
    <property type="match status" value="2"/>
</dbReference>
<dbReference type="GO" id="GO:0016020">
    <property type="term" value="C:membrane"/>
    <property type="evidence" value="ECO:0007669"/>
    <property type="project" value="InterPro"/>
</dbReference>
<name>A0A2A9MBB0_BESBE</name>
<keyword evidence="4" id="KW-1185">Reference proteome</keyword>
<feature type="domain" description="SRS" evidence="2">
    <location>
        <begin position="182"/>
        <end position="318"/>
    </location>
</feature>
<dbReference type="VEuPathDB" id="ToxoDB:BESB_061520"/>
<dbReference type="Gene3D" id="2.60.40.1320">
    <property type="entry name" value="SRS domain"/>
    <property type="match status" value="2"/>
</dbReference>
<protein>
    <submittedName>
        <fullName evidence="3">SAG-related sequence</fullName>
    </submittedName>
</protein>
<evidence type="ECO:0000313" key="3">
    <source>
        <dbReference type="EMBL" id="PFH35265.1"/>
    </source>
</evidence>
<feature type="chain" id="PRO_5012586310" evidence="1">
    <location>
        <begin position="28"/>
        <end position="349"/>
    </location>
</feature>
<accession>A0A2A9MBB0</accession>
<comment type="caution">
    <text evidence="3">The sequence shown here is derived from an EMBL/GenBank/DDBJ whole genome shotgun (WGS) entry which is preliminary data.</text>
</comment>
<evidence type="ECO:0000313" key="4">
    <source>
        <dbReference type="Proteomes" id="UP000224006"/>
    </source>
</evidence>
<dbReference type="SUPFAM" id="SSF74877">
    <property type="entry name" value="Major surface antigen p30, SAG1"/>
    <property type="match status" value="2"/>
</dbReference>
<dbReference type="GeneID" id="40311080"/>
<dbReference type="EMBL" id="NWUJ01000005">
    <property type="protein sequence ID" value="PFH35265.1"/>
    <property type="molecule type" value="Genomic_DNA"/>
</dbReference>
<organism evidence="3 4">
    <name type="scientific">Besnoitia besnoiti</name>
    <name type="common">Apicomplexan protozoan</name>
    <dbReference type="NCBI Taxonomy" id="94643"/>
    <lineage>
        <taxon>Eukaryota</taxon>
        <taxon>Sar</taxon>
        <taxon>Alveolata</taxon>
        <taxon>Apicomplexa</taxon>
        <taxon>Conoidasida</taxon>
        <taxon>Coccidia</taxon>
        <taxon>Eucoccidiorida</taxon>
        <taxon>Eimeriorina</taxon>
        <taxon>Sarcocystidae</taxon>
        <taxon>Besnoitia</taxon>
    </lineage>
</organism>
<dbReference type="Proteomes" id="UP000224006">
    <property type="component" value="Chromosome V"/>
</dbReference>
<proteinExistence type="predicted"/>
<gene>
    <name evidence="3" type="ORF">BESB_061520</name>
</gene>
<feature type="domain" description="SRS" evidence="2">
    <location>
        <begin position="42"/>
        <end position="172"/>
    </location>
</feature>
<dbReference type="InterPro" id="IPR028352">
    <property type="entry name" value="Surface_antig_SAG1"/>
</dbReference>
<dbReference type="RefSeq" id="XP_029219274.1">
    <property type="nucleotide sequence ID" value="XM_029364566.1"/>
</dbReference>
<reference evidence="3 4" key="1">
    <citation type="submission" date="2017-09" db="EMBL/GenBank/DDBJ databases">
        <title>Genome sequencing of Besnoitia besnoiti strain Bb-Ger1.</title>
        <authorList>
            <person name="Schares G."/>
            <person name="Venepally P."/>
            <person name="Lorenzi H.A."/>
        </authorList>
    </citation>
    <scope>NUCLEOTIDE SEQUENCE [LARGE SCALE GENOMIC DNA]</scope>
    <source>
        <strain evidence="3 4">Bb-Ger1</strain>
    </source>
</reference>
<evidence type="ECO:0000256" key="1">
    <source>
        <dbReference type="SAM" id="SignalP"/>
    </source>
</evidence>